<dbReference type="NCBIfam" id="TIGR01444">
    <property type="entry name" value="fkbM_fam"/>
    <property type="match status" value="1"/>
</dbReference>
<protein>
    <recommendedName>
        <fullName evidence="1">Methyltransferase FkbM domain-containing protein</fullName>
    </recommendedName>
</protein>
<dbReference type="Proteomes" id="UP001501725">
    <property type="component" value="Unassembled WGS sequence"/>
</dbReference>
<dbReference type="RefSeq" id="WP_345253735.1">
    <property type="nucleotide sequence ID" value="NZ_BAABGY010000003.1"/>
</dbReference>
<accession>A0ABP8GDX4</accession>
<dbReference type="EMBL" id="BAABGY010000003">
    <property type="protein sequence ID" value="GAA4322596.1"/>
    <property type="molecule type" value="Genomic_DNA"/>
</dbReference>
<comment type="caution">
    <text evidence="2">The sequence shown here is derived from an EMBL/GenBank/DDBJ whole genome shotgun (WGS) entry which is preliminary data.</text>
</comment>
<evidence type="ECO:0000313" key="2">
    <source>
        <dbReference type="EMBL" id="GAA4322596.1"/>
    </source>
</evidence>
<dbReference type="InterPro" id="IPR029063">
    <property type="entry name" value="SAM-dependent_MTases_sf"/>
</dbReference>
<dbReference type="InterPro" id="IPR006342">
    <property type="entry name" value="FkbM_mtfrase"/>
</dbReference>
<dbReference type="Pfam" id="PF05050">
    <property type="entry name" value="Methyltransf_21"/>
    <property type="match status" value="1"/>
</dbReference>
<dbReference type="PANTHER" id="PTHR34203">
    <property type="entry name" value="METHYLTRANSFERASE, FKBM FAMILY PROTEIN"/>
    <property type="match status" value="1"/>
</dbReference>
<dbReference type="SUPFAM" id="SSF53335">
    <property type="entry name" value="S-adenosyl-L-methionine-dependent methyltransferases"/>
    <property type="match status" value="1"/>
</dbReference>
<name>A0ABP8GDX4_9BACT</name>
<dbReference type="PANTHER" id="PTHR34203:SF15">
    <property type="entry name" value="SLL1173 PROTEIN"/>
    <property type="match status" value="1"/>
</dbReference>
<evidence type="ECO:0000259" key="1">
    <source>
        <dbReference type="Pfam" id="PF05050"/>
    </source>
</evidence>
<sequence length="241" mass="27217">MATLKQTLKLYYRAWKYRRADQNEIDWMLQHLKPGATAMDVGAHKGAYTYWMLKGVGAEGRVVAFEPQPSGTVLLRSLFGRKVTVEQLGLSDQSGQNFFYIQPQKGNVSYEASLIDKYGDSEEQVIETITLDQYCTQRQLKPALVKIDVEGHEWEVLQGGLDTLKQLRPYLLIEIEERHVGPERMGAIFGLLRDCGYAGYFFAGGRKLPLSEFRAAVHQSLQSLKGDGAAYINNFVFEPSI</sequence>
<organism evidence="2 3">
    <name type="scientific">Flaviaesturariibacter amylovorans</name>
    <dbReference type="NCBI Taxonomy" id="1084520"/>
    <lineage>
        <taxon>Bacteria</taxon>
        <taxon>Pseudomonadati</taxon>
        <taxon>Bacteroidota</taxon>
        <taxon>Chitinophagia</taxon>
        <taxon>Chitinophagales</taxon>
        <taxon>Chitinophagaceae</taxon>
        <taxon>Flaviaestuariibacter</taxon>
    </lineage>
</organism>
<dbReference type="InterPro" id="IPR052514">
    <property type="entry name" value="SAM-dependent_MTase"/>
</dbReference>
<dbReference type="Gene3D" id="3.40.50.150">
    <property type="entry name" value="Vaccinia Virus protein VP39"/>
    <property type="match status" value="1"/>
</dbReference>
<keyword evidence="3" id="KW-1185">Reference proteome</keyword>
<evidence type="ECO:0000313" key="3">
    <source>
        <dbReference type="Proteomes" id="UP001501725"/>
    </source>
</evidence>
<gene>
    <name evidence="2" type="ORF">GCM10023184_09010</name>
</gene>
<reference evidence="3" key="1">
    <citation type="journal article" date="2019" name="Int. J. Syst. Evol. Microbiol.">
        <title>The Global Catalogue of Microorganisms (GCM) 10K type strain sequencing project: providing services to taxonomists for standard genome sequencing and annotation.</title>
        <authorList>
            <consortium name="The Broad Institute Genomics Platform"/>
            <consortium name="The Broad Institute Genome Sequencing Center for Infectious Disease"/>
            <person name="Wu L."/>
            <person name="Ma J."/>
        </authorList>
    </citation>
    <scope>NUCLEOTIDE SEQUENCE [LARGE SCALE GENOMIC DNA]</scope>
    <source>
        <strain evidence="3">JCM 17919</strain>
    </source>
</reference>
<proteinExistence type="predicted"/>
<feature type="domain" description="Methyltransferase FkbM" evidence="1">
    <location>
        <begin position="40"/>
        <end position="197"/>
    </location>
</feature>